<sequence>MDVRWLTFALFGLAPTTLAATAYADEPAAIGSAALSSEEDLAAARSACDASRLPGKPGGGLLKRYEVTFLASHTEFDPKTCKPHGAGSWEVKDQIPCDGRRAGCGEVSFGILSNRHLASGQCPTETYDFAAICYKWTLHANTALKDLVVATYHPPQISDVTEQFPIKVRPVFPDKEKVKFSNWSRDGYGVWGATISNKDEPKFDWTTGVVQEDDPGGGKPKDDSCWCSGSMYDAFYRITGGSWELEENGDWVGDNIGYGRTIIDYYRTKRRAPCGTSFPQQMQFQTPTDSGSTPWTNYGGVKKIGSFFNYKQLTSTRAGQSRTQDYNPKPTKSRRACSAIRFPDPAAYGKPGDRIVVDDPRPVAAAAAAIARVSGVAVTYEDSPVADRSRMTPMVTGAGADDALLRPKSATLEFALPAGRSPADAADAATKAAEAYAADGRGAARYAVLQDTMIHIVPREAADASGRLVAVTPALDSRITIKPGARSGFAMLQAICDAASLAFGRPIHVGTVHAPALGALKVAFGADNESARDVLTRLLGAAGGELSWRLLYDPGTQEYALNLAEAR</sequence>
<keyword evidence="2" id="KW-0732">Signal</keyword>
<evidence type="ECO:0000313" key="3">
    <source>
        <dbReference type="EMBL" id="MDR4307779.1"/>
    </source>
</evidence>
<keyword evidence="4" id="KW-1185">Reference proteome</keyword>
<proteinExistence type="predicted"/>
<feature type="compositionally biased region" description="Polar residues" evidence="1">
    <location>
        <begin position="315"/>
        <end position="326"/>
    </location>
</feature>
<protein>
    <recommendedName>
        <fullName evidence="5">Formylglycine-generating enzyme, required for sulfatase activity, contains SUMF1/FGE domain</fullName>
    </recommendedName>
</protein>
<feature type="signal peptide" evidence="2">
    <location>
        <begin position="1"/>
        <end position="24"/>
    </location>
</feature>
<name>A0ABU1DI61_9HYPH</name>
<dbReference type="EMBL" id="JADBEO010000032">
    <property type="protein sequence ID" value="MDR4307779.1"/>
    <property type="molecule type" value="Genomic_DNA"/>
</dbReference>
<evidence type="ECO:0000313" key="4">
    <source>
        <dbReference type="Proteomes" id="UP001181622"/>
    </source>
</evidence>
<gene>
    <name evidence="3" type="ORF">IHQ68_14235</name>
</gene>
<reference evidence="3" key="1">
    <citation type="submission" date="2020-10" db="EMBL/GenBank/DDBJ databases">
        <authorList>
            <person name="Abbas A."/>
            <person name="Razzaq R."/>
            <person name="Waqas M."/>
            <person name="Abbas N."/>
            <person name="Nielsen T.K."/>
            <person name="Hansen L.H."/>
            <person name="Hussain S."/>
            <person name="Shahid M."/>
        </authorList>
    </citation>
    <scope>NUCLEOTIDE SEQUENCE</scope>
    <source>
        <strain evidence="3">S14</strain>
    </source>
</reference>
<accession>A0ABU1DI61</accession>
<organism evidence="3 4">
    <name type="scientific">Chelatococcus sambhunathii</name>
    <dbReference type="NCBI Taxonomy" id="363953"/>
    <lineage>
        <taxon>Bacteria</taxon>
        <taxon>Pseudomonadati</taxon>
        <taxon>Pseudomonadota</taxon>
        <taxon>Alphaproteobacteria</taxon>
        <taxon>Hyphomicrobiales</taxon>
        <taxon>Chelatococcaceae</taxon>
        <taxon>Chelatococcus</taxon>
    </lineage>
</organism>
<feature type="chain" id="PRO_5047021849" description="Formylglycine-generating enzyme, required for sulfatase activity, contains SUMF1/FGE domain" evidence="2">
    <location>
        <begin position="25"/>
        <end position="567"/>
    </location>
</feature>
<comment type="caution">
    <text evidence="3">The sequence shown here is derived from an EMBL/GenBank/DDBJ whole genome shotgun (WGS) entry which is preliminary data.</text>
</comment>
<evidence type="ECO:0000256" key="1">
    <source>
        <dbReference type="SAM" id="MobiDB-lite"/>
    </source>
</evidence>
<feature type="region of interest" description="Disordered" evidence="1">
    <location>
        <begin position="315"/>
        <end position="335"/>
    </location>
</feature>
<evidence type="ECO:0000256" key="2">
    <source>
        <dbReference type="SAM" id="SignalP"/>
    </source>
</evidence>
<evidence type="ECO:0008006" key="5">
    <source>
        <dbReference type="Google" id="ProtNLM"/>
    </source>
</evidence>
<dbReference type="Proteomes" id="UP001181622">
    <property type="component" value="Unassembled WGS sequence"/>
</dbReference>
<dbReference type="RefSeq" id="WP_309392970.1">
    <property type="nucleotide sequence ID" value="NZ_JADBEO010000032.1"/>
</dbReference>